<dbReference type="PANTHER" id="PTHR37017">
    <property type="entry name" value="AB HYDROLASE-1 DOMAIN-CONTAINING PROTEIN-RELATED"/>
    <property type="match status" value="1"/>
</dbReference>
<gene>
    <name evidence="2" type="ORF">FIV34_11255</name>
</gene>
<dbReference type="SUPFAM" id="SSF53474">
    <property type="entry name" value="alpha/beta-Hydrolases"/>
    <property type="match status" value="1"/>
</dbReference>
<name>A0A4Y5Z8E6_9GAMM</name>
<dbReference type="EMBL" id="CP041046">
    <property type="protein sequence ID" value="QDE41641.1"/>
    <property type="molecule type" value="Genomic_DNA"/>
</dbReference>
<dbReference type="InterPro" id="IPR029058">
    <property type="entry name" value="AB_hydrolase_fold"/>
</dbReference>
<dbReference type="AlphaFoldDB" id="A0A4Y5Z8E6"/>
<reference evidence="2 3" key="1">
    <citation type="submission" date="2019-06" db="EMBL/GenBank/DDBJ databases">
        <title>A complete genome sequence for Luteibacter pinisoli MAH-14.</title>
        <authorList>
            <person name="Baltrus D.A."/>
        </authorList>
    </citation>
    <scope>NUCLEOTIDE SEQUENCE [LARGE SCALE GENOMIC DNA]</scope>
    <source>
        <strain evidence="2 3">MAH-14</strain>
    </source>
</reference>
<evidence type="ECO:0000313" key="2">
    <source>
        <dbReference type="EMBL" id="QDE41641.1"/>
    </source>
</evidence>
<dbReference type="GO" id="GO:0016787">
    <property type="term" value="F:hydrolase activity"/>
    <property type="evidence" value="ECO:0007669"/>
    <property type="project" value="UniProtKB-KW"/>
</dbReference>
<dbReference type="InterPro" id="IPR000073">
    <property type="entry name" value="AB_hydrolase_1"/>
</dbReference>
<evidence type="ECO:0000259" key="1">
    <source>
        <dbReference type="Pfam" id="PF12697"/>
    </source>
</evidence>
<dbReference type="Pfam" id="PF12697">
    <property type="entry name" value="Abhydrolase_6"/>
    <property type="match status" value="1"/>
</dbReference>
<dbReference type="KEGG" id="lpy:FIV34_11255"/>
<feature type="domain" description="AB hydrolase-1" evidence="1">
    <location>
        <begin position="64"/>
        <end position="276"/>
    </location>
</feature>
<sequence>MAADVSIGRAVAFLSFWGGRHRRSTHIPRSIPVKKHFLSRALAVAALAVGSLTGAHAEGKKPTIVLVHGAWADGSSWNKVIPLLQAKGYTVFAVQNPLTSLAADVAATKQVLESTTAPVVLVGHSWAGTVITEAGNDPKVAALVYVAAFANNDGQAAGELVNAYPKTPAIGTLRDDGHGFLYQTEQGVIENFAPDLPRAEAKTMAVTQGALAASTFADKVTHAAWKDHPSWYIVSANDRVISPQLERDAAKQMNAKTTILDSSHVSLLSHPKDVAKVIEEAAESVAGGR</sequence>
<dbReference type="Proteomes" id="UP000316093">
    <property type="component" value="Chromosome"/>
</dbReference>
<organism evidence="2 3">
    <name type="scientific">Luteibacter pinisoli</name>
    <dbReference type="NCBI Taxonomy" id="2589080"/>
    <lineage>
        <taxon>Bacteria</taxon>
        <taxon>Pseudomonadati</taxon>
        <taxon>Pseudomonadota</taxon>
        <taxon>Gammaproteobacteria</taxon>
        <taxon>Lysobacterales</taxon>
        <taxon>Rhodanobacteraceae</taxon>
        <taxon>Luteibacter</taxon>
    </lineage>
</organism>
<accession>A0A4Y5Z8E6</accession>
<proteinExistence type="predicted"/>
<dbReference type="Gene3D" id="3.40.50.1820">
    <property type="entry name" value="alpha/beta hydrolase"/>
    <property type="match status" value="1"/>
</dbReference>
<dbReference type="OrthoDB" id="9814966at2"/>
<protein>
    <submittedName>
        <fullName evidence="2">Alpha/beta hydrolase</fullName>
    </submittedName>
</protein>
<dbReference type="PANTHER" id="PTHR37017:SF11">
    <property type="entry name" value="ESTERASE_LIPASE_THIOESTERASE DOMAIN-CONTAINING PROTEIN"/>
    <property type="match status" value="1"/>
</dbReference>
<keyword evidence="3" id="KW-1185">Reference proteome</keyword>
<dbReference type="InterPro" id="IPR052897">
    <property type="entry name" value="Sec-Metab_Biosynth_Hydrolase"/>
</dbReference>
<keyword evidence="2" id="KW-0378">Hydrolase</keyword>
<evidence type="ECO:0000313" key="3">
    <source>
        <dbReference type="Proteomes" id="UP000316093"/>
    </source>
</evidence>